<evidence type="ECO:0000313" key="2">
    <source>
        <dbReference type="Proteomes" id="UP000257554"/>
    </source>
</evidence>
<dbReference type="GeneID" id="76971874"/>
<name>A0A345MT03_9CAUD</name>
<dbReference type="RefSeq" id="YP_010097661.1">
    <property type="nucleotide sequence ID" value="NC_055760.1"/>
</dbReference>
<sequence length="161" mass="17540">MTNREKRKKAWIGAIVQLASQVAGGIIQNNAQKIVNRRANFAQNKSDALQAANNLQAGFNTNLDEFNQHLAKLGGKHRTKAELGTEENIPNSEGFNYNELASGAIGAVGNVIGALFNSAAIKNRKVSSSIPNITNNTNNIMTPAYVDRFQNQMRCGGKRRK</sequence>
<organism evidence="1 2">
    <name type="scientific">crAssphage sp. isolate ctbg_1</name>
    <dbReference type="NCBI Taxonomy" id="2989854"/>
    <lineage>
        <taxon>Viruses</taxon>
        <taxon>Duplodnaviria</taxon>
        <taxon>Heunggongvirae</taxon>
        <taxon>Uroviricota</taxon>
        <taxon>Caudoviricetes</taxon>
        <taxon>Crassvirales</taxon>
        <taxon>Intestiviridae</taxon>
        <taxon>Crudevirinae</taxon>
        <taxon>Whopevirus</taxon>
        <taxon>Whopevirus animalis</taxon>
    </lineage>
</organism>
<protein>
    <submittedName>
        <fullName evidence="1">Uncharacterized protein</fullName>
    </submittedName>
</protein>
<proteinExistence type="predicted"/>
<evidence type="ECO:0000313" key="1">
    <source>
        <dbReference type="EMBL" id="AXH74503.1"/>
    </source>
</evidence>
<dbReference type="EMBL" id="MH616963">
    <property type="protein sequence ID" value="AXH74503.1"/>
    <property type="molecule type" value="Genomic_DNA"/>
</dbReference>
<keyword evidence="2" id="KW-1185">Reference proteome</keyword>
<accession>A0A345MT03</accession>
<dbReference type="Proteomes" id="UP000257554">
    <property type="component" value="Segment"/>
</dbReference>
<reference evidence="1 2" key="1">
    <citation type="submission" date="2018-07" db="EMBL/GenBank/DDBJ databases">
        <title>Uncovering a Universe of Circular DNA Viruses in Animal Metagenomes.</title>
        <authorList>
            <person name="Tisza M."/>
            <person name="Buck C."/>
            <person name="Pastrana D."/>
            <person name="Welch N."/>
            <person name="Peretti A."/>
        </authorList>
    </citation>
    <scope>NUCLEOTIDE SEQUENCE [LARGE SCALE GENOMIC DNA]</scope>
    <source>
        <strain evidence="1">Ctbg_1</strain>
    </source>
</reference>